<gene>
    <name evidence="4" type="ORF">SAMEA4029009_CIC11G00000004185</name>
</gene>
<feature type="compositionally biased region" description="Basic residues" evidence="2">
    <location>
        <begin position="30"/>
        <end position="50"/>
    </location>
</feature>
<feature type="region of interest" description="Disordered" evidence="2">
    <location>
        <begin position="214"/>
        <end position="242"/>
    </location>
</feature>
<protein>
    <submittedName>
        <fullName evidence="4">CIC11C00000004185</fullName>
    </submittedName>
</protein>
<accession>A0A1L0D664</accession>
<dbReference type="InterPro" id="IPR013087">
    <property type="entry name" value="Znf_C2H2_type"/>
</dbReference>
<evidence type="ECO:0000313" key="4">
    <source>
        <dbReference type="EMBL" id="SGZ51512.1"/>
    </source>
</evidence>
<proteinExistence type="predicted"/>
<dbReference type="AlphaFoldDB" id="A0A1L0D664"/>
<sequence>MASTNVHNYGRRNSSVYHYLIPQKSAAKFPHQHHHHHHHQLQHQHQHHLPHQPSKLSSSVPTFSRGFVSRRTSEGETGRLKELLNCEACGKGYKHISSLAKHLWEHTPEWNMTKKLLLSKHQQVQLLEAASILVGMNDPEETDHFTSSPTPESLQFSTSYDANRSYIDTHETSPYHRSHLISEYPPSLIPSTYSPMPGYVGGYLDVPKRRIFREEDESVLEESPEPDGNEEEDDDEILGKME</sequence>
<evidence type="ECO:0000256" key="2">
    <source>
        <dbReference type="SAM" id="MobiDB-lite"/>
    </source>
</evidence>
<name>A0A1L0D664_9ASCO</name>
<feature type="region of interest" description="Disordered" evidence="2">
    <location>
        <begin position="27"/>
        <end position="61"/>
    </location>
</feature>
<keyword evidence="1" id="KW-0862">Zinc</keyword>
<dbReference type="Proteomes" id="UP000182259">
    <property type="component" value="Chromosome II"/>
</dbReference>
<keyword evidence="1" id="KW-0863">Zinc-finger</keyword>
<feature type="domain" description="C2H2-type" evidence="3">
    <location>
        <begin position="84"/>
        <end position="111"/>
    </location>
</feature>
<organism evidence="4 5">
    <name type="scientific">Sungouiella intermedia</name>
    <dbReference type="NCBI Taxonomy" id="45354"/>
    <lineage>
        <taxon>Eukaryota</taxon>
        <taxon>Fungi</taxon>
        <taxon>Dikarya</taxon>
        <taxon>Ascomycota</taxon>
        <taxon>Saccharomycotina</taxon>
        <taxon>Pichiomycetes</taxon>
        <taxon>Metschnikowiaceae</taxon>
        <taxon>Sungouiella</taxon>
    </lineage>
</organism>
<reference evidence="4 5" key="1">
    <citation type="submission" date="2016-10" db="EMBL/GenBank/DDBJ databases">
        <authorList>
            <person name="de Groot N.N."/>
        </authorList>
    </citation>
    <scope>NUCLEOTIDE SEQUENCE [LARGE SCALE GENOMIC DNA]</scope>
    <source>
        <strain evidence="4 5">PYCC 4715</strain>
    </source>
</reference>
<evidence type="ECO:0000313" key="5">
    <source>
        <dbReference type="Proteomes" id="UP000182259"/>
    </source>
</evidence>
<dbReference type="GO" id="GO:0008270">
    <property type="term" value="F:zinc ion binding"/>
    <property type="evidence" value="ECO:0007669"/>
    <property type="project" value="UniProtKB-KW"/>
</dbReference>
<feature type="compositionally biased region" description="Acidic residues" evidence="2">
    <location>
        <begin position="214"/>
        <end position="236"/>
    </location>
</feature>
<dbReference type="PROSITE" id="PS00028">
    <property type="entry name" value="ZINC_FINGER_C2H2_1"/>
    <property type="match status" value="1"/>
</dbReference>
<dbReference type="PROSITE" id="PS50157">
    <property type="entry name" value="ZINC_FINGER_C2H2_2"/>
    <property type="match status" value="1"/>
</dbReference>
<keyword evidence="1" id="KW-0479">Metal-binding</keyword>
<evidence type="ECO:0000256" key="1">
    <source>
        <dbReference type="PROSITE-ProRule" id="PRU00042"/>
    </source>
</evidence>
<evidence type="ECO:0000259" key="3">
    <source>
        <dbReference type="PROSITE" id="PS50157"/>
    </source>
</evidence>
<dbReference type="EMBL" id="LT635765">
    <property type="protein sequence ID" value="SGZ51512.1"/>
    <property type="molecule type" value="Genomic_DNA"/>
</dbReference>